<dbReference type="Pfam" id="PF00078">
    <property type="entry name" value="RVT_1"/>
    <property type="match status" value="1"/>
</dbReference>
<dbReference type="EC" id="2.7.7.49" evidence="2"/>
<reference evidence="2 4" key="1">
    <citation type="submission" date="2008-03" db="EMBL/GenBank/DDBJ databases">
        <title>Annotation of Ixodes scapularis.</title>
        <authorList>
            <consortium name="Ixodes scapularis Genome Project Consortium"/>
            <person name="Caler E."/>
            <person name="Hannick L.I."/>
            <person name="Bidwell S."/>
            <person name="Joardar V."/>
            <person name="Thiagarajan M."/>
            <person name="Amedeo P."/>
            <person name="Galinsky K.J."/>
            <person name="Schobel S."/>
            <person name="Inman J."/>
            <person name="Hostetler J."/>
            <person name="Miller J."/>
            <person name="Hammond M."/>
            <person name="Megy K."/>
            <person name="Lawson D."/>
            <person name="Kodira C."/>
            <person name="Sutton G."/>
            <person name="Meyer J."/>
            <person name="Hill C.A."/>
            <person name="Birren B."/>
            <person name="Nene V."/>
            <person name="Collins F."/>
            <person name="Alarcon-Chaidez F."/>
            <person name="Wikel S."/>
            <person name="Strausberg R."/>
        </authorList>
    </citation>
    <scope>NUCLEOTIDE SEQUENCE [LARGE SCALE GENOMIC DNA]</scope>
    <source>
        <strain evidence="4">Wikel</strain>
        <strain evidence="2">Wikel colony</strain>
    </source>
</reference>
<evidence type="ECO:0000313" key="2">
    <source>
        <dbReference type="EMBL" id="EEC09404.1"/>
    </source>
</evidence>
<organism>
    <name type="scientific">Ixodes scapularis</name>
    <name type="common">Black-legged tick</name>
    <name type="synonym">Deer tick</name>
    <dbReference type="NCBI Taxonomy" id="6945"/>
    <lineage>
        <taxon>Eukaryota</taxon>
        <taxon>Metazoa</taxon>
        <taxon>Ecdysozoa</taxon>
        <taxon>Arthropoda</taxon>
        <taxon>Chelicerata</taxon>
        <taxon>Arachnida</taxon>
        <taxon>Acari</taxon>
        <taxon>Parasitiformes</taxon>
        <taxon>Ixodida</taxon>
        <taxon>Ixodoidea</taxon>
        <taxon>Ixodidae</taxon>
        <taxon>Ixodinae</taxon>
        <taxon>Ixodes</taxon>
    </lineage>
</organism>
<dbReference type="InParanoid" id="B7PS32"/>
<keyword evidence="4" id="KW-1185">Reference proteome</keyword>
<dbReference type="STRING" id="6945.B7PS32"/>
<gene>
    <name evidence="2" type="ORF">IscW_ISCW007356</name>
</gene>
<sequence>MLGFRRNLSTQDVMLQLKHQIVNDTSSSTKAIFGLDLKKAFDNVEHAAILDRVRSLGLGLRTYNYVRDFPTGRRASVVVGNEESPEFETGPAGTPQGSVVSTMLFNLVLFGLPAKRAEIEGLHHSLYADDITLWVPEGRCDGHVETTLQAGVDAVQEYLRGTGLEFLAEIRVVMADGVPIPRVNQVRVLGLHLQSNGHNAEKKSVDC</sequence>
<dbReference type="EMBL" id="ABJB010020187">
    <property type="status" value="NOT_ANNOTATED_CDS"/>
    <property type="molecule type" value="Genomic_DNA"/>
</dbReference>
<dbReference type="PaxDb" id="6945-B7PS32"/>
<dbReference type="EMBL" id="ABJB011092735">
    <property type="status" value="NOT_ANNOTATED_CDS"/>
    <property type="molecule type" value="Genomic_DNA"/>
</dbReference>
<dbReference type="SUPFAM" id="SSF56672">
    <property type="entry name" value="DNA/RNA polymerases"/>
    <property type="match status" value="1"/>
</dbReference>
<reference evidence="3" key="2">
    <citation type="submission" date="2020-05" db="UniProtKB">
        <authorList>
            <consortium name="EnsemblMetazoa"/>
        </authorList>
    </citation>
    <scope>IDENTIFICATION</scope>
    <source>
        <strain evidence="3">wikel</strain>
    </source>
</reference>
<evidence type="ECO:0000313" key="3">
    <source>
        <dbReference type="EnsemblMetazoa" id="ISCW007356-PA"/>
    </source>
</evidence>
<dbReference type="VEuPathDB" id="VectorBase:ISCW007356"/>
<protein>
    <submittedName>
        <fullName evidence="2 3">Reverse transcriptase, putative</fullName>
        <ecNumber evidence="2">2.7.7.49</ecNumber>
    </submittedName>
</protein>
<dbReference type="EnsemblMetazoa" id="ISCW007356-RA">
    <property type="protein sequence ID" value="ISCW007356-PA"/>
    <property type="gene ID" value="ISCW007356"/>
</dbReference>
<dbReference type="PANTHER" id="PTHR19446">
    <property type="entry name" value="REVERSE TRANSCRIPTASES"/>
    <property type="match status" value="1"/>
</dbReference>
<dbReference type="HOGENOM" id="CLU_1327682_0_0_1"/>
<keyword evidence="2" id="KW-0695">RNA-directed DNA polymerase</keyword>
<feature type="domain" description="Reverse transcriptase" evidence="1">
    <location>
        <begin position="1"/>
        <end position="193"/>
    </location>
</feature>
<dbReference type="GO" id="GO:0003964">
    <property type="term" value="F:RNA-directed DNA polymerase activity"/>
    <property type="evidence" value="ECO:0007669"/>
    <property type="project" value="UniProtKB-KW"/>
</dbReference>
<dbReference type="PROSITE" id="PS50878">
    <property type="entry name" value="RT_POL"/>
    <property type="match status" value="1"/>
</dbReference>
<evidence type="ECO:0000313" key="4">
    <source>
        <dbReference type="Proteomes" id="UP000001555"/>
    </source>
</evidence>
<dbReference type="InterPro" id="IPR043502">
    <property type="entry name" value="DNA/RNA_pol_sf"/>
</dbReference>
<name>B7PS32_IXOSC</name>
<proteinExistence type="predicted"/>
<keyword evidence="2" id="KW-0808">Transferase</keyword>
<dbReference type="InterPro" id="IPR000477">
    <property type="entry name" value="RT_dom"/>
</dbReference>
<dbReference type="EMBL" id="DS776408">
    <property type="protein sequence ID" value="EEC09404.1"/>
    <property type="molecule type" value="Genomic_DNA"/>
</dbReference>
<keyword evidence="2" id="KW-0548">Nucleotidyltransferase</keyword>
<accession>B7PS32</accession>
<dbReference type="Proteomes" id="UP000001555">
    <property type="component" value="Unassembled WGS sequence"/>
</dbReference>
<evidence type="ECO:0000259" key="1">
    <source>
        <dbReference type="PROSITE" id="PS50878"/>
    </source>
</evidence>
<dbReference type="AlphaFoldDB" id="B7PS32"/>